<sequence>MAMLYDKRAIDELGSKLEPWQQTAWRDFGSIIADDANTYPCVPGRQGYLTGSLRYGFAADPRSPQAARDLASLLEQYGPIARSTGKYASLAVFFHTPERHATPEQYEAWFWQLLSRVSLHDKQPWPADIPRDPSHHEWEFCYGGEPYFAFCATPAHRLRRSRSFPCFLAAFQPRWVFKEINDSTPFGRNMKKIIRQRLADYDDVPAHPSLKWYGQQDNQEWQQYFLRDDNSSLERCPFLSGKLVLPPHESTGLPREHKEEPIIRVSSVESVITVKKVTT</sequence>
<organism evidence="1 2">
    <name type="scientific">Paenibacillus herberti</name>
    <dbReference type="NCBI Taxonomy" id="1619309"/>
    <lineage>
        <taxon>Bacteria</taxon>
        <taxon>Bacillati</taxon>
        <taxon>Bacillota</taxon>
        <taxon>Bacilli</taxon>
        <taxon>Bacillales</taxon>
        <taxon>Paenibacillaceae</taxon>
        <taxon>Paenibacillus</taxon>
    </lineage>
</organism>
<dbReference type="AlphaFoldDB" id="A0A229NVE0"/>
<dbReference type="Pfam" id="PF08892">
    <property type="entry name" value="YqcI_YcgG"/>
    <property type="match status" value="1"/>
</dbReference>
<gene>
    <name evidence="1" type="ORF">CGZ75_12775</name>
</gene>
<reference evidence="1 2" key="1">
    <citation type="submission" date="2017-07" db="EMBL/GenBank/DDBJ databases">
        <title>Paenibacillus herberti R33 genome sequencing and assembly.</title>
        <authorList>
            <person name="Su W."/>
        </authorList>
    </citation>
    <scope>NUCLEOTIDE SEQUENCE [LARGE SCALE GENOMIC DNA]</scope>
    <source>
        <strain evidence="1 2">R33</strain>
    </source>
</reference>
<evidence type="ECO:0000313" key="2">
    <source>
        <dbReference type="Proteomes" id="UP000215145"/>
    </source>
</evidence>
<dbReference type="OrthoDB" id="112290at2"/>
<evidence type="ECO:0008006" key="3">
    <source>
        <dbReference type="Google" id="ProtNLM"/>
    </source>
</evidence>
<dbReference type="EMBL" id="NMUQ01000002">
    <property type="protein sequence ID" value="OXM13883.1"/>
    <property type="molecule type" value="Genomic_DNA"/>
</dbReference>
<proteinExistence type="predicted"/>
<comment type="caution">
    <text evidence="1">The sequence shown here is derived from an EMBL/GenBank/DDBJ whole genome shotgun (WGS) entry which is preliminary data.</text>
</comment>
<accession>A0A229NVE0</accession>
<keyword evidence="2" id="KW-1185">Reference proteome</keyword>
<protein>
    <recommendedName>
        <fullName evidence="3">YqcI/YcgG family protein</fullName>
    </recommendedName>
</protein>
<dbReference type="InterPro" id="IPR014988">
    <property type="entry name" value="Uncharacterised_YqcI/YcgG"/>
</dbReference>
<dbReference type="Proteomes" id="UP000215145">
    <property type="component" value="Unassembled WGS sequence"/>
</dbReference>
<dbReference type="PANTHER" id="PTHR40045:SF1">
    <property type="entry name" value="YQCI_YCGG FAMILY PROTEIN"/>
    <property type="match status" value="1"/>
</dbReference>
<name>A0A229NVE0_9BACL</name>
<dbReference type="RefSeq" id="WP_089524710.1">
    <property type="nucleotide sequence ID" value="NZ_NMUQ01000002.1"/>
</dbReference>
<evidence type="ECO:0000313" key="1">
    <source>
        <dbReference type="EMBL" id="OXM13883.1"/>
    </source>
</evidence>
<dbReference type="PANTHER" id="PTHR40045">
    <property type="entry name" value="YCGG FAMILY PROTEIN"/>
    <property type="match status" value="1"/>
</dbReference>